<dbReference type="AlphaFoldDB" id="A0A844ARQ7"/>
<sequence>MSSNKFNPSVEEVIANGRRVVKEAEEALARSKRLFAENNIDPEETMALIRKRGGDAAVRALEAQAAAMLQEFEDEMERQRVHGTKPRPAGKPARLRNMI</sequence>
<feature type="region of interest" description="Disordered" evidence="1">
    <location>
        <begin position="76"/>
        <end position="99"/>
    </location>
</feature>
<dbReference type="RefSeq" id="WP_153584419.1">
    <property type="nucleotide sequence ID" value="NZ_WJBU01000006.1"/>
</dbReference>
<accession>A0A844ARQ7</accession>
<dbReference type="EMBL" id="WJBU01000006">
    <property type="protein sequence ID" value="MRD47080.1"/>
    <property type="molecule type" value="Genomic_DNA"/>
</dbReference>
<dbReference type="Proteomes" id="UP000487350">
    <property type="component" value="Unassembled WGS sequence"/>
</dbReference>
<comment type="caution">
    <text evidence="2">The sequence shown here is derived from an EMBL/GenBank/DDBJ whole genome shotgun (WGS) entry which is preliminary data.</text>
</comment>
<keyword evidence="3" id="KW-1185">Reference proteome</keyword>
<name>A0A844ARQ7_9BURK</name>
<evidence type="ECO:0000313" key="2">
    <source>
        <dbReference type="EMBL" id="MRD47080.1"/>
    </source>
</evidence>
<evidence type="ECO:0000256" key="1">
    <source>
        <dbReference type="SAM" id="MobiDB-lite"/>
    </source>
</evidence>
<reference evidence="2 3" key="1">
    <citation type="submission" date="2019-11" db="EMBL/GenBank/DDBJ databases">
        <title>Caenimonas koreensis gen. nov., sp. nov., isolated from activated sludge.</title>
        <authorList>
            <person name="Seung H.R."/>
        </authorList>
    </citation>
    <scope>NUCLEOTIDE SEQUENCE [LARGE SCALE GENOMIC DNA]</scope>
    <source>
        <strain evidence="2 3">EMB320</strain>
    </source>
</reference>
<proteinExistence type="predicted"/>
<gene>
    <name evidence="2" type="ORF">GHT07_07305</name>
</gene>
<protein>
    <submittedName>
        <fullName evidence="2">Uncharacterized protein</fullName>
    </submittedName>
</protein>
<organism evidence="2 3">
    <name type="scientific">Caenimonas koreensis DSM 17982</name>
    <dbReference type="NCBI Taxonomy" id="1121255"/>
    <lineage>
        <taxon>Bacteria</taxon>
        <taxon>Pseudomonadati</taxon>
        <taxon>Pseudomonadota</taxon>
        <taxon>Betaproteobacteria</taxon>
        <taxon>Burkholderiales</taxon>
        <taxon>Comamonadaceae</taxon>
        <taxon>Caenimonas</taxon>
    </lineage>
</organism>
<evidence type="ECO:0000313" key="3">
    <source>
        <dbReference type="Proteomes" id="UP000487350"/>
    </source>
</evidence>